<dbReference type="InterPro" id="IPR011644">
    <property type="entry name" value="Heme_NO-bd"/>
</dbReference>
<gene>
    <name evidence="2" type="ORF">I7X43_05630</name>
</gene>
<organism evidence="2 3">
    <name type="scientific">Inhella gelatinilytica</name>
    <dbReference type="NCBI Taxonomy" id="2795030"/>
    <lineage>
        <taxon>Bacteria</taxon>
        <taxon>Pseudomonadati</taxon>
        <taxon>Pseudomonadota</taxon>
        <taxon>Betaproteobacteria</taxon>
        <taxon>Burkholderiales</taxon>
        <taxon>Sphaerotilaceae</taxon>
        <taxon>Inhella</taxon>
    </lineage>
</organism>
<evidence type="ECO:0000313" key="2">
    <source>
        <dbReference type="EMBL" id="MBH9552330.1"/>
    </source>
</evidence>
<dbReference type="InterPro" id="IPR024096">
    <property type="entry name" value="NO_sig/Golgi_transp_ligand-bd"/>
</dbReference>
<dbReference type="SUPFAM" id="SSF111126">
    <property type="entry name" value="Ligand-binding domain in the NO signalling and Golgi transport"/>
    <property type="match status" value="1"/>
</dbReference>
<evidence type="ECO:0000259" key="1">
    <source>
        <dbReference type="Pfam" id="PF07700"/>
    </source>
</evidence>
<dbReference type="RefSeq" id="WP_198099951.1">
    <property type="nucleotide sequence ID" value="NZ_JAEDAL010000002.1"/>
</dbReference>
<name>A0A931IWJ8_9BURK</name>
<dbReference type="AlphaFoldDB" id="A0A931IWJ8"/>
<keyword evidence="3" id="KW-1185">Reference proteome</keyword>
<proteinExistence type="predicted"/>
<evidence type="ECO:0000313" key="3">
    <source>
        <dbReference type="Proteomes" id="UP000620139"/>
    </source>
</evidence>
<dbReference type="Proteomes" id="UP000620139">
    <property type="component" value="Unassembled WGS sequence"/>
</dbReference>
<dbReference type="EMBL" id="JAEDAL010000002">
    <property type="protein sequence ID" value="MBH9552330.1"/>
    <property type="molecule type" value="Genomic_DNA"/>
</dbReference>
<dbReference type="InterPro" id="IPR038158">
    <property type="entry name" value="H-NOX_domain_sf"/>
</dbReference>
<sequence length="178" mass="19772">MKGVVFTEFLEMVEARFGADRVDDILDDAQPASGGAYTAVGTYPHGEIVALVQALAVRTETPVPALLRAFGEHLFSRFVQAYPRFFVGMTDALVFLAGIEDVIHAEVLKLYPDAELPRFHVVLHEPQRLVLDYESSRHFEDLAEGLMRGCVAHFGGGIQVHREAVAPAHRVRFVLERS</sequence>
<accession>A0A931IWJ8</accession>
<feature type="domain" description="Heme NO-binding" evidence="1">
    <location>
        <begin position="2"/>
        <end position="161"/>
    </location>
</feature>
<comment type="caution">
    <text evidence="2">The sequence shown here is derived from an EMBL/GenBank/DDBJ whole genome shotgun (WGS) entry which is preliminary data.</text>
</comment>
<dbReference type="Pfam" id="PF07700">
    <property type="entry name" value="HNOB"/>
    <property type="match status" value="1"/>
</dbReference>
<dbReference type="Gene3D" id="3.90.1520.10">
    <property type="entry name" value="H-NOX domain"/>
    <property type="match status" value="1"/>
</dbReference>
<protein>
    <submittedName>
        <fullName evidence="2">Heme NO-binding domain-containing protein</fullName>
    </submittedName>
</protein>
<dbReference type="GO" id="GO:0020037">
    <property type="term" value="F:heme binding"/>
    <property type="evidence" value="ECO:0007669"/>
    <property type="project" value="InterPro"/>
</dbReference>
<reference evidence="2" key="1">
    <citation type="submission" date="2020-12" db="EMBL/GenBank/DDBJ databases">
        <title>The genome sequence of Inhella sp. 4Y17.</title>
        <authorList>
            <person name="Liu Y."/>
        </authorList>
    </citation>
    <scope>NUCLEOTIDE SEQUENCE</scope>
    <source>
        <strain evidence="2">4Y10</strain>
    </source>
</reference>